<feature type="transmembrane region" description="Helical" evidence="2">
    <location>
        <begin position="76"/>
        <end position="100"/>
    </location>
</feature>
<keyword evidence="2" id="KW-0472">Membrane</keyword>
<dbReference type="InterPro" id="IPR025403">
    <property type="entry name" value="TgpA-like_C"/>
</dbReference>
<gene>
    <name evidence="4" type="ORF">CA13_60020</name>
</gene>
<dbReference type="RefSeq" id="WP_146402294.1">
    <property type="nucleotide sequence ID" value="NZ_SJPJ01000001.1"/>
</dbReference>
<keyword evidence="2" id="KW-0812">Transmembrane</keyword>
<comment type="caution">
    <text evidence="4">The sequence shown here is derived from an EMBL/GenBank/DDBJ whole genome shotgun (WGS) entry which is preliminary data.</text>
</comment>
<feature type="domain" description="Protein-glutamine gamma-glutamyltransferase-like C-terminal" evidence="3">
    <location>
        <begin position="519"/>
        <end position="580"/>
    </location>
</feature>
<evidence type="ECO:0000259" key="3">
    <source>
        <dbReference type="Pfam" id="PF13559"/>
    </source>
</evidence>
<protein>
    <recommendedName>
        <fullName evidence="3">Protein-glutamine gamma-glutamyltransferase-like C-terminal domain-containing protein</fullName>
    </recommendedName>
</protein>
<keyword evidence="2" id="KW-1133">Transmembrane helix</keyword>
<feature type="transmembrane region" description="Helical" evidence="2">
    <location>
        <begin position="121"/>
        <end position="143"/>
    </location>
</feature>
<feature type="transmembrane region" description="Helical" evidence="2">
    <location>
        <begin position="429"/>
        <end position="450"/>
    </location>
</feature>
<feature type="transmembrane region" description="Helical" evidence="2">
    <location>
        <begin position="248"/>
        <end position="272"/>
    </location>
</feature>
<sequence>MQLDRTHVVIRRRTLAEIGDLALVMLHRYPAAIFVGFLVGALPWVAVNGTLLYWIPIAEARFGLGDEEALVEVWRYITWMALLVTLQTPAAGVATTLYLGQAVFESQPTWKSVFSEVRRHFWRWFWSLAIVRFAVPTMVFLAFRFGQPANGFFDGMVPFLIVIAMMIARSNRPFMPEILLLEQCPLRSSSDSVITAGRRSKSLHQPMASDLAGRYLAVSFVLFFLFLSVLYTLVWARGIATSNWDWDLVFLLGIFPAALWIIAGVSVVVRLLNYLDTRIRLEGWEVELAVRAEAMRQFGEEAGVLVIPESKTSSRLPKQTTASVRILFLGFLLSFGCSASMAQTPQQDPSFARNALSNTPWYDSGAGELVPVNVRTTVDDSVNRDSRWLPKPKKVVQPKASTAPAAGGNSGGSWFGSGWFGTNLTLGNLFGWALLVLIVVMVVGALVYALSKTEIDLNAKSRSKSNGTTPSLDEQTIARMKHLPAELRRTGVDLRSEAMRLMQLGEFNQAVILLFGHQLLLLDRAGILRLNRGKTNGKYVRETQAVDPQMGIILRQTTDAFERSYFGRHSLTRDQFDSLWSQNQKLEEMVRIRHEVAA</sequence>
<feature type="transmembrane region" description="Helical" evidence="2">
    <location>
        <begin position="31"/>
        <end position="56"/>
    </location>
</feature>
<organism evidence="4 5">
    <name type="scientific">Novipirellula herctigrandis</name>
    <dbReference type="NCBI Taxonomy" id="2527986"/>
    <lineage>
        <taxon>Bacteria</taxon>
        <taxon>Pseudomonadati</taxon>
        <taxon>Planctomycetota</taxon>
        <taxon>Planctomycetia</taxon>
        <taxon>Pirellulales</taxon>
        <taxon>Pirellulaceae</taxon>
        <taxon>Novipirellula</taxon>
    </lineage>
</organism>
<evidence type="ECO:0000313" key="5">
    <source>
        <dbReference type="Proteomes" id="UP000315010"/>
    </source>
</evidence>
<evidence type="ECO:0000256" key="1">
    <source>
        <dbReference type="SAM" id="MobiDB-lite"/>
    </source>
</evidence>
<feature type="transmembrane region" description="Helical" evidence="2">
    <location>
        <begin position="215"/>
        <end position="236"/>
    </location>
</feature>
<accession>A0A5C5ZDB0</accession>
<dbReference type="Proteomes" id="UP000315010">
    <property type="component" value="Unassembled WGS sequence"/>
</dbReference>
<evidence type="ECO:0000313" key="4">
    <source>
        <dbReference type="EMBL" id="TWT84523.1"/>
    </source>
</evidence>
<dbReference type="AlphaFoldDB" id="A0A5C5ZDB0"/>
<feature type="transmembrane region" description="Helical" evidence="2">
    <location>
        <begin position="322"/>
        <end position="342"/>
    </location>
</feature>
<dbReference type="EMBL" id="SJPJ01000001">
    <property type="protein sequence ID" value="TWT84523.1"/>
    <property type="molecule type" value="Genomic_DNA"/>
</dbReference>
<proteinExistence type="predicted"/>
<feature type="transmembrane region" description="Helical" evidence="2">
    <location>
        <begin position="149"/>
        <end position="168"/>
    </location>
</feature>
<feature type="region of interest" description="Disordered" evidence="1">
    <location>
        <begin position="387"/>
        <end position="408"/>
    </location>
</feature>
<keyword evidence="5" id="KW-1185">Reference proteome</keyword>
<name>A0A5C5ZDB0_9BACT</name>
<dbReference type="OrthoDB" id="266384at2"/>
<dbReference type="Pfam" id="PF13559">
    <property type="entry name" value="DUF4129"/>
    <property type="match status" value="1"/>
</dbReference>
<evidence type="ECO:0000256" key="2">
    <source>
        <dbReference type="SAM" id="Phobius"/>
    </source>
</evidence>
<reference evidence="4 5" key="1">
    <citation type="submission" date="2019-02" db="EMBL/GenBank/DDBJ databases">
        <title>Deep-cultivation of Planctomycetes and their phenomic and genomic characterization uncovers novel biology.</title>
        <authorList>
            <person name="Wiegand S."/>
            <person name="Jogler M."/>
            <person name="Boedeker C."/>
            <person name="Pinto D."/>
            <person name="Vollmers J."/>
            <person name="Rivas-Marin E."/>
            <person name="Kohn T."/>
            <person name="Peeters S.H."/>
            <person name="Heuer A."/>
            <person name="Rast P."/>
            <person name="Oberbeckmann S."/>
            <person name="Bunk B."/>
            <person name="Jeske O."/>
            <person name="Meyerdierks A."/>
            <person name="Storesund J.E."/>
            <person name="Kallscheuer N."/>
            <person name="Luecker S."/>
            <person name="Lage O.M."/>
            <person name="Pohl T."/>
            <person name="Merkel B.J."/>
            <person name="Hornburger P."/>
            <person name="Mueller R.-W."/>
            <person name="Bruemmer F."/>
            <person name="Labrenz M."/>
            <person name="Spormann A.M."/>
            <person name="Op Den Camp H."/>
            <person name="Overmann J."/>
            <person name="Amann R."/>
            <person name="Jetten M.S.M."/>
            <person name="Mascher T."/>
            <person name="Medema M.H."/>
            <person name="Devos D.P."/>
            <person name="Kaster A.-K."/>
            <person name="Ovreas L."/>
            <person name="Rohde M."/>
            <person name="Galperin M.Y."/>
            <person name="Jogler C."/>
        </authorList>
    </citation>
    <scope>NUCLEOTIDE SEQUENCE [LARGE SCALE GENOMIC DNA]</scope>
    <source>
        <strain evidence="4 5">CA13</strain>
    </source>
</reference>